<gene>
    <name evidence="8" type="ORF">OLC1_LOCUS3712</name>
</gene>
<dbReference type="InterPro" id="IPR005299">
    <property type="entry name" value="MeTrfase_7"/>
</dbReference>
<keyword evidence="7" id="KW-0460">Magnesium</keyword>
<evidence type="ECO:0000313" key="9">
    <source>
        <dbReference type="Proteomes" id="UP001161247"/>
    </source>
</evidence>
<dbReference type="Pfam" id="PF03492">
    <property type="entry name" value="Methyltransf_7"/>
    <property type="match status" value="1"/>
</dbReference>
<dbReference type="SUPFAM" id="SSF53335">
    <property type="entry name" value="S-adenosyl-L-methionine-dependent methyltransferases"/>
    <property type="match status" value="1"/>
</dbReference>
<dbReference type="InterPro" id="IPR029063">
    <property type="entry name" value="SAM-dependent_MTases_sf"/>
</dbReference>
<evidence type="ECO:0000256" key="7">
    <source>
        <dbReference type="ARBA" id="ARBA00022842"/>
    </source>
</evidence>
<dbReference type="PANTHER" id="PTHR31009">
    <property type="entry name" value="S-ADENOSYL-L-METHIONINE:CARBOXYL METHYLTRANSFERASE FAMILY PROTEIN"/>
    <property type="match status" value="1"/>
</dbReference>
<comment type="pathway">
    <text evidence="2">Alkaloid biosynthesis.</text>
</comment>
<dbReference type="AlphaFoldDB" id="A0AAV1C8S0"/>
<evidence type="ECO:0000256" key="1">
    <source>
        <dbReference type="ARBA" id="ARBA00001946"/>
    </source>
</evidence>
<keyword evidence="4" id="KW-0489">Methyltransferase</keyword>
<dbReference type="GO" id="GO:0046872">
    <property type="term" value="F:metal ion binding"/>
    <property type="evidence" value="ECO:0007669"/>
    <property type="project" value="UniProtKB-KW"/>
</dbReference>
<dbReference type="GO" id="GO:0008168">
    <property type="term" value="F:methyltransferase activity"/>
    <property type="evidence" value="ECO:0007669"/>
    <property type="project" value="UniProtKB-KW"/>
</dbReference>
<evidence type="ECO:0000313" key="8">
    <source>
        <dbReference type="EMBL" id="CAI9091906.1"/>
    </source>
</evidence>
<organism evidence="8 9">
    <name type="scientific">Oldenlandia corymbosa var. corymbosa</name>
    <dbReference type="NCBI Taxonomy" id="529605"/>
    <lineage>
        <taxon>Eukaryota</taxon>
        <taxon>Viridiplantae</taxon>
        <taxon>Streptophyta</taxon>
        <taxon>Embryophyta</taxon>
        <taxon>Tracheophyta</taxon>
        <taxon>Spermatophyta</taxon>
        <taxon>Magnoliopsida</taxon>
        <taxon>eudicotyledons</taxon>
        <taxon>Gunneridae</taxon>
        <taxon>Pentapetalae</taxon>
        <taxon>asterids</taxon>
        <taxon>lamiids</taxon>
        <taxon>Gentianales</taxon>
        <taxon>Rubiaceae</taxon>
        <taxon>Rubioideae</taxon>
        <taxon>Spermacoceae</taxon>
        <taxon>Hedyotis-Oldenlandia complex</taxon>
        <taxon>Oldenlandia</taxon>
    </lineage>
</organism>
<proteinExistence type="inferred from homology"/>
<evidence type="ECO:0000256" key="6">
    <source>
        <dbReference type="ARBA" id="ARBA00022723"/>
    </source>
</evidence>
<keyword evidence="9" id="KW-1185">Reference proteome</keyword>
<evidence type="ECO:0000256" key="3">
    <source>
        <dbReference type="ARBA" id="ARBA00007967"/>
    </source>
</evidence>
<dbReference type="GO" id="GO:0032259">
    <property type="term" value="P:methylation"/>
    <property type="evidence" value="ECO:0007669"/>
    <property type="project" value="UniProtKB-KW"/>
</dbReference>
<sequence length="356" mass="39548">MERSSLVMKLGDGPDSYFRNSKWQESALGKAKSLLADGILGSLQVPKDGQVFAIADFGCSVGPNTFSCIDIIIDAVKHKYQTEEVDPVPEFQAFFNDQVDNDFNTLFKRLPHDRGYMAAGVPGSFHGRLFPKSSIHLMTTNMSVHWLSKVPEAAREPAGGALFNKARITYARSSEPITQAFRDQFYSDMKTFLNARSQELAPGGLLAILVPGRPEGTSPSESIQIQLLECLGDALADMVKEGIISEDLIDSFNIPCFMPMASEMEEIVASSGTNFSIKTLAELHIPTDVRNSKAELQVVTSYTRAITDCVFSQHFSPQVVDEIFTRFPDKLQNLFKDPRFAQVDRWESLFTLLARV</sequence>
<protein>
    <submittedName>
        <fullName evidence="8">OLC1v1027017C1</fullName>
    </submittedName>
</protein>
<comment type="cofactor">
    <cofactor evidence="1">
        <name>Mg(2+)</name>
        <dbReference type="ChEBI" id="CHEBI:18420"/>
    </cofactor>
</comment>
<accession>A0AAV1C8S0</accession>
<dbReference type="Proteomes" id="UP001161247">
    <property type="component" value="Chromosome 1"/>
</dbReference>
<evidence type="ECO:0000256" key="5">
    <source>
        <dbReference type="ARBA" id="ARBA00022679"/>
    </source>
</evidence>
<evidence type="ECO:0000256" key="4">
    <source>
        <dbReference type="ARBA" id="ARBA00022603"/>
    </source>
</evidence>
<dbReference type="EMBL" id="OX459118">
    <property type="protein sequence ID" value="CAI9091906.1"/>
    <property type="molecule type" value="Genomic_DNA"/>
</dbReference>
<dbReference type="Gene3D" id="3.40.50.150">
    <property type="entry name" value="Vaccinia Virus protein VP39"/>
    <property type="match status" value="1"/>
</dbReference>
<comment type="similarity">
    <text evidence="3">Belongs to the methyltransferase superfamily. Type-7 methyltransferase family.</text>
</comment>
<dbReference type="InterPro" id="IPR042086">
    <property type="entry name" value="MeTrfase_capping"/>
</dbReference>
<keyword evidence="6" id="KW-0479">Metal-binding</keyword>
<reference evidence="8" key="1">
    <citation type="submission" date="2023-03" db="EMBL/GenBank/DDBJ databases">
        <authorList>
            <person name="Julca I."/>
        </authorList>
    </citation>
    <scope>NUCLEOTIDE SEQUENCE</scope>
</reference>
<dbReference type="Gene3D" id="1.10.1200.270">
    <property type="entry name" value="Methyltransferase, alpha-helical capping domain"/>
    <property type="match status" value="1"/>
</dbReference>
<evidence type="ECO:0000256" key="2">
    <source>
        <dbReference type="ARBA" id="ARBA00004913"/>
    </source>
</evidence>
<keyword evidence="5" id="KW-0808">Transferase</keyword>
<name>A0AAV1C8S0_OLDCO</name>